<dbReference type="EMBL" id="CP101471">
    <property type="protein sequence ID" value="UTT51808.1"/>
    <property type="molecule type" value="Genomic_DNA"/>
</dbReference>
<organism evidence="1 2">
    <name type="scientific">Microbacterium maritypicum</name>
    <name type="common">Microbacterium liquefaciens</name>
    <dbReference type="NCBI Taxonomy" id="33918"/>
    <lineage>
        <taxon>Bacteria</taxon>
        <taxon>Bacillati</taxon>
        <taxon>Actinomycetota</taxon>
        <taxon>Actinomycetes</taxon>
        <taxon>Micrococcales</taxon>
        <taxon>Microbacteriaceae</taxon>
        <taxon>Microbacterium</taxon>
    </lineage>
</organism>
<proteinExistence type="predicted"/>
<reference evidence="1" key="1">
    <citation type="submission" date="2022-07" db="EMBL/GenBank/DDBJ databases">
        <title>Complete genome of DND4.</title>
        <authorList>
            <person name="Cao G."/>
        </authorList>
    </citation>
    <scope>NUCLEOTIDE SEQUENCE</scope>
    <source>
        <strain evidence="1">DND4</strain>
    </source>
</reference>
<accession>A0ACD4B3D5</accession>
<keyword evidence="1" id="KW-0012">Acyltransferase</keyword>
<dbReference type="Proteomes" id="UP001060245">
    <property type="component" value="Chromosome"/>
</dbReference>
<name>A0ACD4B3D5_MICMQ</name>
<sequence>MTSVDIDTVPHDRLSTNDMARLRELFDAEYFAEFGAWDPDQPYGYAPHDVHVIARLGAAVVGHVGWARRTIGVGTAEVVVAGVGGVLISPHARGQRAGTLLLAHAALSMKDAGGIEYGYLGCREEVVAFYESCGWRRISAVEHSIDRAGHPVMQAPGPPLLTLPLDPKPRSWPAGPIDLRGRAW</sequence>
<evidence type="ECO:0000313" key="1">
    <source>
        <dbReference type="EMBL" id="UTT51808.1"/>
    </source>
</evidence>
<evidence type="ECO:0000313" key="2">
    <source>
        <dbReference type="Proteomes" id="UP001060245"/>
    </source>
</evidence>
<keyword evidence="1" id="KW-0808">Transferase</keyword>
<gene>
    <name evidence="1" type="ORF">NMQ05_11990</name>
</gene>
<dbReference type="EC" id="2.3.1.-" evidence="1"/>
<protein>
    <submittedName>
        <fullName evidence="1">GNAT family N-acetyltransferase</fullName>
        <ecNumber evidence="1">2.3.1.-</ecNumber>
    </submittedName>
</protein>
<keyword evidence="2" id="KW-1185">Reference proteome</keyword>